<name>A0A913ZGB3_PATMI</name>
<keyword evidence="3" id="KW-1185">Reference proteome</keyword>
<dbReference type="OMA" id="TDRYPDH"/>
<dbReference type="AlphaFoldDB" id="A0A913ZGB3"/>
<dbReference type="Proteomes" id="UP000887568">
    <property type="component" value="Unplaced"/>
</dbReference>
<dbReference type="OrthoDB" id="5377144at2759"/>
<dbReference type="GO" id="GO:0005634">
    <property type="term" value="C:nucleus"/>
    <property type="evidence" value="ECO:0007669"/>
    <property type="project" value="TreeGrafter"/>
</dbReference>
<feature type="region of interest" description="Disordered" evidence="1">
    <location>
        <begin position="132"/>
        <end position="176"/>
    </location>
</feature>
<feature type="region of interest" description="Disordered" evidence="1">
    <location>
        <begin position="1"/>
        <end position="39"/>
    </location>
</feature>
<dbReference type="PANTHER" id="PTHR15657">
    <property type="entry name" value="THYROID TRANSCRIPTION FACTOR 1-ASSOCIATED PROTEIN 26"/>
    <property type="match status" value="1"/>
</dbReference>
<dbReference type="EnsemblMetazoa" id="XM_038194909.1">
    <property type="protein sequence ID" value="XP_038050837.1"/>
    <property type="gene ID" value="LOC119723984"/>
</dbReference>
<sequence>MGKMNKSGYSKDFRKTKNAGHHHTQKMIGNVTEGQGYADKRKRKILNTYKKMIHKTRTAESKLSGNQQVMTDTIDSSDGLPQETTHYTKNVNQQAHKQKNRYIKAKHKVGSQDGKATTVNRYTQAELQRQKLTKEHQEKLQEKKARRETREEALRQYREKKETRHKKLSKRTPKGQPIIKYQMEYLLQKIQSQTSKS</sequence>
<evidence type="ECO:0000313" key="3">
    <source>
        <dbReference type="Proteomes" id="UP000887568"/>
    </source>
</evidence>
<protein>
    <recommendedName>
        <fullName evidence="4">Thyroid transcription factor 1-associated protein 26</fullName>
    </recommendedName>
</protein>
<feature type="compositionally biased region" description="Polar residues" evidence="1">
    <location>
        <begin position="61"/>
        <end position="76"/>
    </location>
</feature>
<dbReference type="PRINTS" id="PR01854">
    <property type="entry name" value="BR22PROTEIN"/>
</dbReference>
<feature type="compositionally biased region" description="Basic and acidic residues" evidence="1">
    <location>
        <begin position="132"/>
        <end position="162"/>
    </location>
</feature>
<feature type="compositionally biased region" description="Basic residues" evidence="1">
    <location>
        <begin position="96"/>
        <end position="109"/>
    </location>
</feature>
<feature type="region of interest" description="Disordered" evidence="1">
    <location>
        <begin position="57"/>
        <end position="115"/>
    </location>
</feature>
<dbReference type="InterPro" id="IPR013730">
    <property type="entry name" value="Fyv7/TAP26"/>
</dbReference>
<accession>A0A913ZGB3</accession>
<dbReference type="RefSeq" id="XP_038050837.1">
    <property type="nucleotide sequence ID" value="XM_038194909.1"/>
</dbReference>
<dbReference type="PANTHER" id="PTHR15657:SF1">
    <property type="entry name" value="THYROID TRANSCRIPTION FACTOR 1-ASSOCIATED PROTEIN 26"/>
    <property type="match status" value="1"/>
</dbReference>
<feature type="compositionally biased region" description="Polar residues" evidence="1">
    <location>
        <begin position="82"/>
        <end position="95"/>
    </location>
</feature>
<reference evidence="2" key="1">
    <citation type="submission" date="2022-11" db="UniProtKB">
        <authorList>
            <consortium name="EnsemblMetazoa"/>
        </authorList>
    </citation>
    <scope>IDENTIFICATION</scope>
</reference>
<dbReference type="Pfam" id="PF08524">
    <property type="entry name" value="rRNA_processing"/>
    <property type="match status" value="1"/>
</dbReference>
<organism evidence="2 3">
    <name type="scientific">Patiria miniata</name>
    <name type="common">Bat star</name>
    <name type="synonym">Asterina miniata</name>
    <dbReference type="NCBI Taxonomy" id="46514"/>
    <lineage>
        <taxon>Eukaryota</taxon>
        <taxon>Metazoa</taxon>
        <taxon>Echinodermata</taxon>
        <taxon>Eleutherozoa</taxon>
        <taxon>Asterozoa</taxon>
        <taxon>Asteroidea</taxon>
        <taxon>Valvatacea</taxon>
        <taxon>Valvatida</taxon>
        <taxon>Asterinidae</taxon>
        <taxon>Patiria</taxon>
    </lineage>
</organism>
<dbReference type="GeneID" id="119723984"/>
<evidence type="ECO:0008006" key="4">
    <source>
        <dbReference type="Google" id="ProtNLM"/>
    </source>
</evidence>
<proteinExistence type="predicted"/>
<evidence type="ECO:0000313" key="2">
    <source>
        <dbReference type="EnsemblMetazoa" id="XP_038050837.1"/>
    </source>
</evidence>
<feature type="compositionally biased region" description="Basic residues" evidence="1">
    <location>
        <begin position="163"/>
        <end position="173"/>
    </location>
</feature>
<feature type="compositionally biased region" description="Basic residues" evidence="1">
    <location>
        <begin position="16"/>
        <end position="25"/>
    </location>
</feature>
<evidence type="ECO:0000256" key="1">
    <source>
        <dbReference type="SAM" id="MobiDB-lite"/>
    </source>
</evidence>